<dbReference type="EMBL" id="AMYB01000001">
    <property type="protein sequence ID" value="OAD09212.1"/>
    <property type="molecule type" value="Genomic_DNA"/>
</dbReference>
<protein>
    <submittedName>
        <fullName evidence="1">Uncharacterized protein</fullName>
    </submittedName>
</protein>
<organism evidence="1 2">
    <name type="scientific">Mucor lusitanicus CBS 277.49</name>
    <dbReference type="NCBI Taxonomy" id="747725"/>
    <lineage>
        <taxon>Eukaryota</taxon>
        <taxon>Fungi</taxon>
        <taxon>Fungi incertae sedis</taxon>
        <taxon>Mucoromycota</taxon>
        <taxon>Mucoromycotina</taxon>
        <taxon>Mucoromycetes</taxon>
        <taxon>Mucorales</taxon>
        <taxon>Mucorineae</taxon>
        <taxon>Mucoraceae</taxon>
        <taxon>Mucor</taxon>
    </lineage>
</organism>
<proteinExistence type="predicted"/>
<sequence>MKLKEEEEYQVVVIDEATFVQYHLVAGTIPTTDIQKLKSILQHADKVIFIQHRRIPRSTINFYCNIMNVDPFDRHLVTKRKFDAPTVVLQPLKRWTKITDMVSYMIKDYIDSVNANDQRSISPFIVFCSRVDFSMALLQIFRSVVEAQFGTGAVIPRNLIRQNELNDAILNKTD</sequence>
<keyword evidence="2" id="KW-1185">Reference proteome</keyword>
<gene>
    <name evidence="1" type="ORF">MUCCIDRAFT_106197</name>
</gene>
<dbReference type="VEuPathDB" id="FungiDB:MUCCIDRAFT_106197"/>
<name>A0A162U426_MUCCL</name>
<reference evidence="1 2" key="1">
    <citation type="submission" date="2015-06" db="EMBL/GenBank/DDBJ databases">
        <title>Expansion of signal transduction pathways in fungi by whole-genome duplication.</title>
        <authorList>
            <consortium name="DOE Joint Genome Institute"/>
            <person name="Corrochano L.M."/>
            <person name="Kuo A."/>
            <person name="Marcet-Houben M."/>
            <person name="Polaino S."/>
            <person name="Salamov A."/>
            <person name="Villalobos J.M."/>
            <person name="Alvarez M.I."/>
            <person name="Avalos J."/>
            <person name="Benito E.P."/>
            <person name="Benoit I."/>
            <person name="Burger G."/>
            <person name="Camino L.P."/>
            <person name="Canovas D."/>
            <person name="Cerda-Olmedo E."/>
            <person name="Cheng J.-F."/>
            <person name="Dominguez A."/>
            <person name="Elias M."/>
            <person name="Eslava A.P."/>
            <person name="Glaser F."/>
            <person name="Grimwood J."/>
            <person name="Gutierrez G."/>
            <person name="Heitman J."/>
            <person name="Henrissat B."/>
            <person name="Iturriaga E.A."/>
            <person name="Lang B.F."/>
            <person name="Lavin J.L."/>
            <person name="Lee S."/>
            <person name="Li W."/>
            <person name="Lindquist E."/>
            <person name="Lopez-Garcia S."/>
            <person name="Luque E.M."/>
            <person name="Marcos A.T."/>
            <person name="Martin J."/>
            <person name="Mccluskey K."/>
            <person name="Medina H.R."/>
            <person name="Miralles-Duran A."/>
            <person name="Miyazaki A."/>
            <person name="Munoz-Torres E."/>
            <person name="Oguiza J.A."/>
            <person name="Ohm R."/>
            <person name="Olmedo M."/>
            <person name="Orejas M."/>
            <person name="Ortiz-Castellanos L."/>
            <person name="Pisabarro A.G."/>
            <person name="Rodriguez-Romero J."/>
            <person name="Ruiz-Herrera J."/>
            <person name="Ruiz-Vazquez R."/>
            <person name="Sanz C."/>
            <person name="Schackwitz W."/>
            <person name="Schmutz J."/>
            <person name="Shahriari M."/>
            <person name="Shelest E."/>
            <person name="Silva-Franco F."/>
            <person name="Soanes D."/>
            <person name="Syed K."/>
            <person name="Tagua V.G."/>
            <person name="Talbot N.J."/>
            <person name="Thon M."/>
            <person name="De Vries R.P."/>
            <person name="Wiebenga A."/>
            <person name="Yadav J.S."/>
            <person name="Braun E.L."/>
            <person name="Baker S."/>
            <person name="Garre V."/>
            <person name="Horwitz B."/>
            <person name="Torres-Martinez S."/>
            <person name="Idnurm A."/>
            <person name="Herrera-Estrella A."/>
            <person name="Gabaldon T."/>
            <person name="Grigoriev I.V."/>
        </authorList>
    </citation>
    <scope>NUCLEOTIDE SEQUENCE [LARGE SCALE GENOMIC DNA]</scope>
    <source>
        <strain evidence="1 2">CBS 277.49</strain>
    </source>
</reference>
<comment type="caution">
    <text evidence="1">The sequence shown here is derived from an EMBL/GenBank/DDBJ whole genome shotgun (WGS) entry which is preliminary data.</text>
</comment>
<dbReference type="AlphaFoldDB" id="A0A162U426"/>
<dbReference type="Proteomes" id="UP000077051">
    <property type="component" value="Unassembled WGS sequence"/>
</dbReference>
<accession>A0A162U426</accession>
<evidence type="ECO:0000313" key="1">
    <source>
        <dbReference type="EMBL" id="OAD09212.1"/>
    </source>
</evidence>
<evidence type="ECO:0000313" key="2">
    <source>
        <dbReference type="Proteomes" id="UP000077051"/>
    </source>
</evidence>